<dbReference type="PANTHER" id="PTHR39466:SF1">
    <property type="entry name" value="RGS DOMAIN-CONTAINING PROTEIN"/>
    <property type="match status" value="1"/>
</dbReference>
<evidence type="ECO:0000313" key="1">
    <source>
        <dbReference type="EMBL" id="KOS18211.1"/>
    </source>
</evidence>
<sequence length="389" mass="43089">MASSYFRLPDFRPAKVELFLTVCIQPVTTRDFMNYLLYVERSAENLQFYLWFQDYQDRFFRAQTSDVLLAPEWIREMAAQAEAKIRKDAAAKHNLAGAVGVPHGEVLVSRGTPSRTPPRSATSDVDFGALETPLRFHAAHVFHAAGTRVPFTIQPFREEITRIIATYLAPSSPRQLNLSAAQLKHTLHALSYTTHPSALLPALHAVDVSLRHQAHPNFIRWSSLLLAGLALALTLGSSPRGTRALALVPWVLGAATLFAARRGMCVVLHGLHHRHIRPWELFVPSSASACASSCSSSSSVGVVEEGKVQSCTASFDSFGPSNSYEDEPWVKKYDGRNAVRKIFDRRVWIQEPALRQIQDTIFLQKMLVSLASGGVLTAIFVAVPTGRLY</sequence>
<dbReference type="OrthoDB" id="3232309at2759"/>
<dbReference type="InterPro" id="IPR044926">
    <property type="entry name" value="RGS_subdomain_2"/>
</dbReference>
<evidence type="ECO:0000313" key="2">
    <source>
        <dbReference type="Proteomes" id="UP000053831"/>
    </source>
</evidence>
<dbReference type="STRING" id="150374.A0A0M8N240"/>
<evidence type="ECO:0008006" key="3">
    <source>
        <dbReference type="Google" id="ProtNLM"/>
    </source>
</evidence>
<dbReference type="InterPro" id="IPR036305">
    <property type="entry name" value="RGS_sf"/>
</dbReference>
<keyword evidence="2" id="KW-1185">Reference proteome</keyword>
<gene>
    <name evidence="1" type="ORF">ESCO_003222</name>
</gene>
<accession>A0A0M8N240</accession>
<dbReference type="PANTHER" id="PTHR39466">
    <property type="entry name" value="RGS DOMAIN-CONTAINING PROTEIN"/>
    <property type="match status" value="1"/>
</dbReference>
<dbReference type="AlphaFoldDB" id="A0A0M8N240"/>
<dbReference type="SUPFAM" id="SSF48097">
    <property type="entry name" value="Regulator of G-protein signaling, RGS"/>
    <property type="match status" value="1"/>
</dbReference>
<reference evidence="1 2" key="1">
    <citation type="submission" date="2015-07" db="EMBL/GenBank/DDBJ databases">
        <title>The genome of the fungus Escovopsis weberi, a specialized disease agent of ant agriculture.</title>
        <authorList>
            <person name="de Man T.J."/>
            <person name="Stajich J.E."/>
            <person name="Kubicek C.P."/>
            <person name="Chenthamara K."/>
            <person name="Atanasova L."/>
            <person name="Druzhinina I.S."/>
            <person name="Birnbaum S."/>
            <person name="Barribeau S.M."/>
            <person name="Teiling C."/>
            <person name="Suen G."/>
            <person name="Currie C."/>
            <person name="Gerardo N.M."/>
        </authorList>
    </citation>
    <scope>NUCLEOTIDE SEQUENCE [LARGE SCALE GENOMIC DNA]</scope>
</reference>
<protein>
    <recommendedName>
        <fullName evidence="3">RGS domain-containing protein</fullName>
    </recommendedName>
</protein>
<dbReference type="Gene3D" id="1.10.167.10">
    <property type="entry name" value="Regulator of G-protein Signalling 4, domain 2"/>
    <property type="match status" value="1"/>
</dbReference>
<dbReference type="Proteomes" id="UP000053831">
    <property type="component" value="Unassembled WGS sequence"/>
</dbReference>
<dbReference type="EMBL" id="LGSR01000022">
    <property type="protein sequence ID" value="KOS18211.1"/>
    <property type="molecule type" value="Genomic_DNA"/>
</dbReference>
<name>A0A0M8N240_ESCWE</name>
<comment type="caution">
    <text evidence="1">The sequence shown here is derived from an EMBL/GenBank/DDBJ whole genome shotgun (WGS) entry which is preliminary data.</text>
</comment>
<organism evidence="1 2">
    <name type="scientific">Escovopsis weberi</name>
    <dbReference type="NCBI Taxonomy" id="150374"/>
    <lineage>
        <taxon>Eukaryota</taxon>
        <taxon>Fungi</taxon>
        <taxon>Dikarya</taxon>
        <taxon>Ascomycota</taxon>
        <taxon>Pezizomycotina</taxon>
        <taxon>Sordariomycetes</taxon>
        <taxon>Hypocreomycetidae</taxon>
        <taxon>Hypocreales</taxon>
        <taxon>Hypocreaceae</taxon>
        <taxon>Escovopsis</taxon>
    </lineage>
</organism>
<proteinExistence type="predicted"/>